<dbReference type="Proteomes" id="UP000479190">
    <property type="component" value="Unassembled WGS sequence"/>
</dbReference>
<sequence>MCMCQCFACFVACFWWCCCCCCVVVTLVVFSLYVYVYTIVYTSVYIWKIKTC</sequence>
<name>A0A6H5IRC3_9HYME</name>
<dbReference type="AlphaFoldDB" id="A0A6H5IRC3"/>
<protein>
    <submittedName>
        <fullName evidence="1">Uncharacterized protein</fullName>
    </submittedName>
</protein>
<gene>
    <name evidence="1" type="ORF">TBRA_LOCUS9948</name>
</gene>
<keyword evidence="2" id="KW-1185">Reference proteome</keyword>
<accession>A0A6H5IRC3</accession>
<proteinExistence type="predicted"/>
<evidence type="ECO:0000313" key="2">
    <source>
        <dbReference type="Proteomes" id="UP000479190"/>
    </source>
</evidence>
<dbReference type="EMBL" id="CADCXV010000894">
    <property type="protein sequence ID" value="CAB0038157.1"/>
    <property type="molecule type" value="Genomic_DNA"/>
</dbReference>
<organism evidence="1 2">
    <name type="scientific">Trichogramma brassicae</name>
    <dbReference type="NCBI Taxonomy" id="86971"/>
    <lineage>
        <taxon>Eukaryota</taxon>
        <taxon>Metazoa</taxon>
        <taxon>Ecdysozoa</taxon>
        <taxon>Arthropoda</taxon>
        <taxon>Hexapoda</taxon>
        <taxon>Insecta</taxon>
        <taxon>Pterygota</taxon>
        <taxon>Neoptera</taxon>
        <taxon>Endopterygota</taxon>
        <taxon>Hymenoptera</taxon>
        <taxon>Apocrita</taxon>
        <taxon>Proctotrupomorpha</taxon>
        <taxon>Chalcidoidea</taxon>
        <taxon>Trichogrammatidae</taxon>
        <taxon>Trichogramma</taxon>
    </lineage>
</organism>
<evidence type="ECO:0000313" key="1">
    <source>
        <dbReference type="EMBL" id="CAB0038157.1"/>
    </source>
</evidence>
<reference evidence="1 2" key="1">
    <citation type="submission" date="2020-02" db="EMBL/GenBank/DDBJ databases">
        <authorList>
            <person name="Ferguson B K."/>
        </authorList>
    </citation>
    <scope>NUCLEOTIDE SEQUENCE [LARGE SCALE GENOMIC DNA]</scope>
</reference>